<dbReference type="InterPro" id="IPR001872">
    <property type="entry name" value="Peptidase_A8"/>
</dbReference>
<comment type="similarity">
    <text evidence="1 9 11">Belongs to the peptidase A8 family.</text>
</comment>
<evidence type="ECO:0000256" key="3">
    <source>
        <dbReference type="ARBA" id="ARBA00022670"/>
    </source>
</evidence>
<keyword evidence="2 9" id="KW-1003">Cell membrane</keyword>
<name>A0A448TTM5_9PAST</name>
<evidence type="ECO:0000256" key="8">
    <source>
        <dbReference type="ARBA" id="ARBA00023136"/>
    </source>
</evidence>
<feature type="transmembrane region" description="Helical" evidence="9">
    <location>
        <begin position="66"/>
        <end position="84"/>
    </location>
</feature>
<dbReference type="KEGG" id="adp:NCTC12871_00605"/>
<dbReference type="PROSITE" id="PS00855">
    <property type="entry name" value="SPASE_II"/>
    <property type="match status" value="1"/>
</dbReference>
<dbReference type="Pfam" id="PF01252">
    <property type="entry name" value="Peptidase_A8"/>
    <property type="match status" value="1"/>
</dbReference>
<feature type="active site" evidence="9">
    <location>
        <position position="137"/>
    </location>
</feature>
<dbReference type="AlphaFoldDB" id="A0A448TTM5"/>
<evidence type="ECO:0000256" key="11">
    <source>
        <dbReference type="RuleBase" id="RU004181"/>
    </source>
</evidence>
<dbReference type="GO" id="GO:0006508">
    <property type="term" value="P:proteolysis"/>
    <property type="evidence" value="ECO:0007669"/>
    <property type="project" value="UniProtKB-KW"/>
</dbReference>
<keyword evidence="8 9" id="KW-0472">Membrane</keyword>
<dbReference type="PANTHER" id="PTHR33695:SF1">
    <property type="entry name" value="LIPOPROTEIN SIGNAL PEPTIDASE"/>
    <property type="match status" value="1"/>
</dbReference>
<evidence type="ECO:0000256" key="2">
    <source>
        <dbReference type="ARBA" id="ARBA00022475"/>
    </source>
</evidence>
<organism evidence="12 13">
    <name type="scientific">Actinobacillus delphinicola</name>
    <dbReference type="NCBI Taxonomy" id="51161"/>
    <lineage>
        <taxon>Bacteria</taxon>
        <taxon>Pseudomonadati</taxon>
        <taxon>Pseudomonadota</taxon>
        <taxon>Gammaproteobacteria</taxon>
        <taxon>Pasteurellales</taxon>
        <taxon>Pasteurellaceae</taxon>
        <taxon>Actinobacillus</taxon>
    </lineage>
</organism>
<reference evidence="12 13" key="1">
    <citation type="submission" date="2018-12" db="EMBL/GenBank/DDBJ databases">
        <authorList>
            <consortium name="Pathogen Informatics"/>
        </authorList>
    </citation>
    <scope>NUCLEOTIDE SEQUENCE [LARGE SCALE GENOMIC DNA]</scope>
    <source>
        <strain evidence="12 13">NCTC12871</strain>
    </source>
</reference>
<feature type="transmembrane region" description="Helical" evidence="9">
    <location>
        <begin position="129"/>
        <end position="149"/>
    </location>
</feature>
<dbReference type="OrthoDB" id="9810259at2"/>
<dbReference type="EMBL" id="LR134510">
    <property type="protein sequence ID" value="VEJ09168.1"/>
    <property type="molecule type" value="Genomic_DNA"/>
</dbReference>
<gene>
    <name evidence="9 12" type="primary">lspA</name>
    <name evidence="12" type="ORF">NCTC12871_00605</name>
</gene>
<evidence type="ECO:0000313" key="13">
    <source>
        <dbReference type="Proteomes" id="UP000279799"/>
    </source>
</evidence>
<keyword evidence="5 9" id="KW-0064">Aspartyl protease</keyword>
<evidence type="ECO:0000313" key="12">
    <source>
        <dbReference type="EMBL" id="VEJ09168.1"/>
    </source>
</evidence>
<dbReference type="PRINTS" id="PR00781">
    <property type="entry name" value="LIPOSIGPTASE"/>
</dbReference>
<keyword evidence="13" id="KW-1185">Reference proteome</keyword>
<dbReference type="UniPathway" id="UPA00665"/>
<keyword evidence="12" id="KW-0449">Lipoprotein</keyword>
<protein>
    <recommendedName>
        <fullName evidence="9">Lipoprotein signal peptidase</fullName>
        <ecNumber evidence="9">3.4.23.36</ecNumber>
    </recommendedName>
    <alternativeName>
        <fullName evidence="9">Prolipoprotein signal peptidase</fullName>
    </alternativeName>
    <alternativeName>
        <fullName evidence="9">Signal peptidase II</fullName>
        <shortName evidence="9">SPase II</shortName>
    </alternativeName>
</protein>
<comment type="function">
    <text evidence="9 10">This protein specifically catalyzes the removal of signal peptides from prolipoproteins.</text>
</comment>
<dbReference type="PANTHER" id="PTHR33695">
    <property type="entry name" value="LIPOPROTEIN SIGNAL PEPTIDASE"/>
    <property type="match status" value="1"/>
</dbReference>
<evidence type="ECO:0000256" key="4">
    <source>
        <dbReference type="ARBA" id="ARBA00022692"/>
    </source>
</evidence>
<dbReference type="HAMAP" id="MF_00161">
    <property type="entry name" value="LspA"/>
    <property type="match status" value="1"/>
</dbReference>
<keyword evidence="4 9" id="KW-0812">Transmembrane</keyword>
<dbReference type="RefSeq" id="WP_126598865.1">
    <property type="nucleotide sequence ID" value="NZ_LR134510.1"/>
</dbReference>
<keyword evidence="7 9" id="KW-1133">Transmembrane helix</keyword>
<evidence type="ECO:0000256" key="1">
    <source>
        <dbReference type="ARBA" id="ARBA00006139"/>
    </source>
</evidence>
<dbReference type="NCBIfam" id="TIGR00077">
    <property type="entry name" value="lspA"/>
    <property type="match status" value="1"/>
</dbReference>
<comment type="subcellular location">
    <subcellularLocation>
        <location evidence="9">Cell membrane</location>
        <topology evidence="9">Multi-pass membrane protein</topology>
    </subcellularLocation>
</comment>
<dbReference type="EC" id="3.4.23.36" evidence="9"/>
<dbReference type="GO" id="GO:0005886">
    <property type="term" value="C:plasma membrane"/>
    <property type="evidence" value="ECO:0007669"/>
    <property type="project" value="UniProtKB-SubCell"/>
</dbReference>
<evidence type="ECO:0000256" key="6">
    <source>
        <dbReference type="ARBA" id="ARBA00022801"/>
    </source>
</evidence>
<keyword evidence="6 9" id="KW-0378">Hydrolase</keyword>
<dbReference type="Proteomes" id="UP000279799">
    <property type="component" value="Chromosome"/>
</dbReference>
<evidence type="ECO:0000256" key="9">
    <source>
        <dbReference type="HAMAP-Rule" id="MF_00161"/>
    </source>
</evidence>
<feature type="active site" evidence="9">
    <location>
        <position position="119"/>
    </location>
</feature>
<feature type="transmembrane region" description="Helical" evidence="9">
    <location>
        <begin position="7"/>
        <end position="26"/>
    </location>
</feature>
<comment type="catalytic activity">
    <reaction evidence="9 10">
        <text>Release of signal peptides from bacterial membrane prolipoproteins. Hydrolyzes -Xaa-Yaa-Zaa-|-(S,diacylglyceryl)Cys-, in which Xaa is hydrophobic (preferably Leu), and Yaa (Ala or Ser) and Zaa (Gly or Ala) have small, neutral side chains.</text>
        <dbReference type="EC" id="3.4.23.36"/>
    </reaction>
</comment>
<proteinExistence type="inferred from homology"/>
<evidence type="ECO:0000256" key="5">
    <source>
        <dbReference type="ARBA" id="ARBA00022750"/>
    </source>
</evidence>
<evidence type="ECO:0000256" key="10">
    <source>
        <dbReference type="RuleBase" id="RU000594"/>
    </source>
</evidence>
<keyword evidence="3 9" id="KW-0645">Protease</keyword>
<comment type="pathway">
    <text evidence="9">Protein modification; lipoprotein biosynthesis (signal peptide cleavage).</text>
</comment>
<dbReference type="GO" id="GO:0004190">
    <property type="term" value="F:aspartic-type endopeptidase activity"/>
    <property type="evidence" value="ECO:0007669"/>
    <property type="project" value="UniProtKB-UniRule"/>
</dbReference>
<accession>A0A448TTM5</accession>
<sequence>MKKSGVVFTWLIIAVICLDMFTKFLIVEHFSLYESVEILPIFNLTYVRNFGAAFSFLADHSGWQKFLFEGLAIVISLFLFILMVRNKRTQILQNSGYALIIGGALSNAYDRFTRGYVVDFFDFHYHQWHYPVFNVADIAICIGAGLLILDTLRKDKKAKAGNK</sequence>
<evidence type="ECO:0000256" key="7">
    <source>
        <dbReference type="ARBA" id="ARBA00022989"/>
    </source>
</evidence>
<feature type="transmembrane region" description="Helical" evidence="9">
    <location>
        <begin position="91"/>
        <end position="109"/>
    </location>
</feature>